<comment type="caution">
    <text evidence="3">The sequence shown here is derived from an EMBL/GenBank/DDBJ whole genome shotgun (WGS) entry which is preliminary data.</text>
</comment>
<dbReference type="EMBL" id="SRIO01000001">
    <property type="protein sequence ID" value="TFZ84168.1"/>
    <property type="molecule type" value="Genomic_DNA"/>
</dbReference>
<dbReference type="PANTHER" id="PTHR10625:SF10">
    <property type="entry name" value="HISTONE DEACETYLASE HDAC1"/>
    <property type="match status" value="1"/>
</dbReference>
<dbReference type="InterPro" id="IPR023801">
    <property type="entry name" value="His_deacetylse_dom"/>
</dbReference>
<dbReference type="InterPro" id="IPR000286">
    <property type="entry name" value="HDACs"/>
</dbReference>
<evidence type="ECO:0000313" key="4">
    <source>
        <dbReference type="Proteomes" id="UP000297890"/>
    </source>
</evidence>
<sequence length="307" mass="33839">MSTALLTHPVFLQHDMGSHHPERPARLEAIHQVLAARGLLSQVRPYEAPRIERAALLRVHRPEYLDQLAAVSPREGYAFIDPDTAMNVHTLEAAERAAGAAILATDLVLRRKVDNAFCCVRPPGHHAEAAAAMGFCFYNNIACAAAHALAVHDMKRVAILDFDVHHGNGTEDIFRDDPRVLFCSSFQHPFYPNTPIDHGHSTIISVPLPAGTRGMEFRDAVGSAWFSALERFAPEMLFVSAGFDAHHDDPMADLMLNERDYAWISEEIVRFARNHCQGRIVSSLEGGYHLTALANGVAEHLSCLLSG</sequence>
<reference evidence="3 4" key="1">
    <citation type="journal article" date="2019" name="ISME J.">
        <title>Candidatus Macondimonas diazotrophica, a novel gammaproteobacterial genus dominating crude-oil-contaminated coastal sediments.</title>
        <authorList>
            <person name="Karthikeyan S."/>
            <person name="Konstantinidis K."/>
        </authorList>
    </citation>
    <scope>NUCLEOTIDE SEQUENCE [LARGE SCALE GENOMIC DNA]</scope>
    <source>
        <strain evidence="3 4">KTK01</strain>
    </source>
</reference>
<protein>
    <submittedName>
        <fullName evidence="3">Histone deacetylase family protein</fullName>
    </submittedName>
</protein>
<dbReference type="Gene3D" id="3.40.800.20">
    <property type="entry name" value="Histone deacetylase domain"/>
    <property type="match status" value="1"/>
</dbReference>
<gene>
    <name evidence="3" type="ORF">E4680_01120</name>
</gene>
<comment type="similarity">
    <text evidence="1">Belongs to the histone deacetylase family.</text>
</comment>
<dbReference type="PANTHER" id="PTHR10625">
    <property type="entry name" value="HISTONE DEACETYLASE HDAC1-RELATED"/>
    <property type="match status" value="1"/>
</dbReference>
<dbReference type="AlphaFoldDB" id="A0A4Z0FCB9"/>
<dbReference type="OrthoDB" id="9808367at2"/>
<dbReference type="GO" id="GO:0040029">
    <property type="term" value="P:epigenetic regulation of gene expression"/>
    <property type="evidence" value="ECO:0007669"/>
    <property type="project" value="TreeGrafter"/>
</dbReference>
<accession>A0A4Z0FCB9</accession>
<name>A0A4Z0FCB9_9GAMM</name>
<dbReference type="RefSeq" id="WP_135280528.1">
    <property type="nucleotide sequence ID" value="NZ_SRIO01000001.1"/>
</dbReference>
<organism evidence="3 4">
    <name type="scientific">Candidatus Macondimonas diazotrophica</name>
    <dbReference type="NCBI Taxonomy" id="2305248"/>
    <lineage>
        <taxon>Bacteria</taxon>
        <taxon>Pseudomonadati</taxon>
        <taxon>Pseudomonadota</taxon>
        <taxon>Gammaproteobacteria</taxon>
        <taxon>Chromatiales</taxon>
        <taxon>Ectothiorhodospiraceae</taxon>
        <taxon>Candidatus Macondimonas</taxon>
    </lineage>
</organism>
<dbReference type="PRINTS" id="PR01270">
    <property type="entry name" value="HDASUPER"/>
</dbReference>
<feature type="domain" description="Histone deacetylase" evidence="2">
    <location>
        <begin position="20"/>
        <end position="302"/>
    </location>
</feature>
<evidence type="ECO:0000313" key="3">
    <source>
        <dbReference type="EMBL" id="TFZ84168.1"/>
    </source>
</evidence>
<evidence type="ECO:0000256" key="1">
    <source>
        <dbReference type="ARBA" id="ARBA00005947"/>
    </source>
</evidence>
<dbReference type="SUPFAM" id="SSF52768">
    <property type="entry name" value="Arginase/deacetylase"/>
    <property type="match status" value="1"/>
</dbReference>
<proteinExistence type="inferred from homology"/>
<dbReference type="InterPro" id="IPR023696">
    <property type="entry name" value="Ureohydrolase_dom_sf"/>
</dbReference>
<dbReference type="GO" id="GO:0004407">
    <property type="term" value="F:histone deacetylase activity"/>
    <property type="evidence" value="ECO:0007669"/>
    <property type="project" value="TreeGrafter"/>
</dbReference>
<keyword evidence="4" id="KW-1185">Reference proteome</keyword>
<dbReference type="Proteomes" id="UP000297890">
    <property type="component" value="Unassembled WGS sequence"/>
</dbReference>
<dbReference type="CDD" id="cd11599">
    <property type="entry name" value="HDAC_classII_2"/>
    <property type="match status" value="1"/>
</dbReference>
<evidence type="ECO:0000259" key="2">
    <source>
        <dbReference type="Pfam" id="PF00850"/>
    </source>
</evidence>
<dbReference type="Pfam" id="PF00850">
    <property type="entry name" value="Hist_deacetyl"/>
    <property type="match status" value="1"/>
</dbReference>
<dbReference type="InterPro" id="IPR037138">
    <property type="entry name" value="His_deacetylse_dom_sf"/>
</dbReference>